<feature type="domain" description="NlpC/P60" evidence="5">
    <location>
        <begin position="286"/>
        <end position="410"/>
    </location>
</feature>
<evidence type="ECO:0000256" key="1">
    <source>
        <dbReference type="ARBA" id="ARBA00007074"/>
    </source>
</evidence>
<evidence type="ECO:0000313" key="6">
    <source>
        <dbReference type="EMBL" id="MYL20816.1"/>
    </source>
</evidence>
<protein>
    <submittedName>
        <fullName evidence="6">NlpC/P60 family protein</fullName>
    </submittedName>
</protein>
<organism evidence="6 7">
    <name type="scientific">Halobacillus litoralis</name>
    <dbReference type="NCBI Taxonomy" id="45668"/>
    <lineage>
        <taxon>Bacteria</taxon>
        <taxon>Bacillati</taxon>
        <taxon>Bacillota</taxon>
        <taxon>Bacilli</taxon>
        <taxon>Bacillales</taxon>
        <taxon>Bacillaceae</taxon>
        <taxon>Halobacillus</taxon>
    </lineage>
</organism>
<sequence length="535" mass="58687">MVRGFYYGVLMLMVCTVLLGEKPVYAAVSSIVEEAEKHVGVPYQYGGESPSEGFDSSGFSQYVYQEAIQMDLPRTVSDQAESGTAVQKSELKDGDLLFFSKDEASGVTHVGLYAGDQTMIHASASKGIEKIKYENSSYWSSRYTKAVRVNAEPDGSSVSASHPVAVEALTHVGAPYVYGGEQPDGFDSSGFVQYVIQQVLDFEMPRTLSQQIGMGESVDREALQEGDILFFSKDGSTPSHAAVYVGRDQIVHPTLSSGVKVTAFEGSSYWSGNFMEARRITEAPKIAEDHDIVAEALKYLGVPYVFGGESPETGFDCSAFTRHVFEKARQIFLPRSTDQQWQVGEDVALADIQPGDVVFFSDTYREGISHNGIYVGDGQFIHASRSEQVTISYLSESYWQDKFTGVKRFDGLQIPKEHPVVSAATQFIGEVPYQSGGTTPEGFDTAGFVQYAFKQGAGISLPRYAGDQWNEGTEVSKEDLQPGDIVFFQGSYLNPSIYIGNGQVVHVTLSDGVRVTNMHTNSYWAPKYYGAKRIN</sequence>
<evidence type="ECO:0000313" key="7">
    <source>
        <dbReference type="Proteomes" id="UP000460949"/>
    </source>
</evidence>
<dbReference type="GO" id="GO:0008234">
    <property type="term" value="F:cysteine-type peptidase activity"/>
    <property type="evidence" value="ECO:0007669"/>
    <property type="project" value="UniProtKB-KW"/>
</dbReference>
<accession>A0A845DTT0</accession>
<dbReference type="Proteomes" id="UP000460949">
    <property type="component" value="Unassembled WGS sequence"/>
</dbReference>
<gene>
    <name evidence="6" type="ORF">GLW04_13015</name>
</gene>
<dbReference type="GO" id="GO:0006508">
    <property type="term" value="P:proteolysis"/>
    <property type="evidence" value="ECO:0007669"/>
    <property type="project" value="UniProtKB-KW"/>
</dbReference>
<feature type="domain" description="NlpC/P60" evidence="5">
    <location>
        <begin position="158"/>
        <end position="281"/>
    </location>
</feature>
<evidence type="ECO:0000259" key="5">
    <source>
        <dbReference type="PROSITE" id="PS51935"/>
    </source>
</evidence>
<reference evidence="6 7" key="1">
    <citation type="submission" date="2019-11" db="EMBL/GenBank/DDBJ databases">
        <title>Genome sequences of 17 halophilic strains isolated from different environments.</title>
        <authorList>
            <person name="Furrow R.E."/>
        </authorList>
    </citation>
    <scope>NUCLEOTIDE SEQUENCE [LARGE SCALE GENOMIC DNA]</scope>
    <source>
        <strain evidence="6 7">22511_23_Filter</strain>
    </source>
</reference>
<evidence type="ECO:0000256" key="2">
    <source>
        <dbReference type="ARBA" id="ARBA00022670"/>
    </source>
</evidence>
<proteinExistence type="inferred from homology"/>
<keyword evidence="3" id="KW-0378">Hydrolase</keyword>
<dbReference type="InterPro" id="IPR038765">
    <property type="entry name" value="Papain-like_cys_pep_sf"/>
</dbReference>
<keyword evidence="2" id="KW-0645">Protease</keyword>
<feature type="domain" description="NlpC/P60" evidence="5">
    <location>
        <begin position="414"/>
        <end position="535"/>
    </location>
</feature>
<dbReference type="Gene3D" id="3.90.1720.10">
    <property type="entry name" value="endopeptidase domain like (from Nostoc punctiforme)"/>
    <property type="match status" value="4"/>
</dbReference>
<evidence type="ECO:0000256" key="3">
    <source>
        <dbReference type="ARBA" id="ARBA00022801"/>
    </source>
</evidence>
<dbReference type="InterPro" id="IPR000064">
    <property type="entry name" value="NLP_P60_dom"/>
</dbReference>
<dbReference type="AlphaFoldDB" id="A0A845DTT0"/>
<evidence type="ECO:0000256" key="4">
    <source>
        <dbReference type="ARBA" id="ARBA00022807"/>
    </source>
</evidence>
<dbReference type="PROSITE" id="PS51935">
    <property type="entry name" value="NLPC_P60"/>
    <property type="match status" value="4"/>
</dbReference>
<dbReference type="EMBL" id="WMET01000003">
    <property type="protein sequence ID" value="MYL20816.1"/>
    <property type="molecule type" value="Genomic_DNA"/>
</dbReference>
<comment type="caution">
    <text evidence="6">The sequence shown here is derived from an EMBL/GenBank/DDBJ whole genome shotgun (WGS) entry which is preliminary data.</text>
</comment>
<name>A0A845DTT0_9BACI</name>
<comment type="similarity">
    <text evidence="1">Belongs to the peptidase C40 family.</text>
</comment>
<dbReference type="Pfam" id="PF00877">
    <property type="entry name" value="NLPC_P60"/>
    <property type="match status" value="4"/>
</dbReference>
<feature type="domain" description="NlpC/P60" evidence="5">
    <location>
        <begin position="25"/>
        <end position="150"/>
    </location>
</feature>
<keyword evidence="4" id="KW-0788">Thiol protease</keyword>
<dbReference type="SUPFAM" id="SSF54001">
    <property type="entry name" value="Cysteine proteinases"/>
    <property type="match status" value="4"/>
</dbReference>
<dbReference type="PANTHER" id="PTHR47053:SF1">
    <property type="entry name" value="MUREIN DD-ENDOPEPTIDASE MEPH-RELATED"/>
    <property type="match status" value="1"/>
</dbReference>
<dbReference type="PANTHER" id="PTHR47053">
    <property type="entry name" value="MUREIN DD-ENDOPEPTIDASE MEPH-RELATED"/>
    <property type="match status" value="1"/>
</dbReference>
<dbReference type="InterPro" id="IPR051202">
    <property type="entry name" value="Peptidase_C40"/>
</dbReference>